<sequence length="276" mass="31580">MRRFDPGHAADDAVATRNWTMLNSEKVVLYQQRSLKEGRPFLLAWQTDWMLGKLATLGHGSTVSMDATFGTNKYGFQLVTVVCFDVFQNSIPCLWAIMERHETLDLVAVLTEMKKKVNAYRIQMLRSPESWHPSCFLVDDAKEENLALREVFPDVPVNLCMWHVRRAWLKKLHSLVKDLFGKAEINRGLGRIMYNSVEEGDLLSNIEAELKAVTFNERPFMEPSANFNWNRNTGRWSAHSCPSEQTVRRSTDFTPCLPSGRGILHELTASHKALHS</sequence>
<keyword evidence="3" id="KW-1185">Reference proteome</keyword>
<dbReference type="InterPro" id="IPR018289">
    <property type="entry name" value="MULE_transposase_dom"/>
</dbReference>
<dbReference type="EMBL" id="JBJQOH010000004">
    <property type="protein sequence ID" value="KAL3688157.1"/>
    <property type="molecule type" value="Genomic_DNA"/>
</dbReference>
<dbReference type="AlphaFoldDB" id="A0ABD3H9G3"/>
<dbReference type="PANTHER" id="PTHR33977:SF1">
    <property type="entry name" value="ZINC ION BINDING PROTEIN"/>
    <property type="match status" value="1"/>
</dbReference>
<dbReference type="Pfam" id="PF10551">
    <property type="entry name" value="MULE"/>
    <property type="match status" value="1"/>
</dbReference>
<proteinExistence type="predicted"/>
<gene>
    <name evidence="2" type="ORF">R1sor_014466</name>
</gene>
<name>A0ABD3H9G3_9MARC</name>
<reference evidence="2 3" key="1">
    <citation type="submission" date="2024-09" db="EMBL/GenBank/DDBJ databases">
        <title>Chromosome-scale assembly of Riccia sorocarpa.</title>
        <authorList>
            <person name="Paukszto L."/>
        </authorList>
    </citation>
    <scope>NUCLEOTIDE SEQUENCE [LARGE SCALE GENOMIC DNA]</scope>
    <source>
        <strain evidence="2">LP-2024</strain>
        <tissue evidence="2">Aerial parts of the thallus</tissue>
    </source>
</reference>
<protein>
    <recommendedName>
        <fullName evidence="1">MULE transposase domain-containing protein</fullName>
    </recommendedName>
</protein>
<comment type="caution">
    <text evidence="2">The sequence shown here is derived from an EMBL/GenBank/DDBJ whole genome shotgun (WGS) entry which is preliminary data.</text>
</comment>
<dbReference type="PANTHER" id="PTHR33977">
    <property type="entry name" value="ZINC ION BINDING PROTEIN"/>
    <property type="match status" value="1"/>
</dbReference>
<feature type="domain" description="MULE transposase" evidence="1">
    <location>
        <begin position="63"/>
        <end position="164"/>
    </location>
</feature>
<organism evidence="2 3">
    <name type="scientific">Riccia sorocarpa</name>
    <dbReference type="NCBI Taxonomy" id="122646"/>
    <lineage>
        <taxon>Eukaryota</taxon>
        <taxon>Viridiplantae</taxon>
        <taxon>Streptophyta</taxon>
        <taxon>Embryophyta</taxon>
        <taxon>Marchantiophyta</taxon>
        <taxon>Marchantiopsida</taxon>
        <taxon>Marchantiidae</taxon>
        <taxon>Marchantiales</taxon>
        <taxon>Ricciaceae</taxon>
        <taxon>Riccia</taxon>
    </lineage>
</organism>
<dbReference type="Proteomes" id="UP001633002">
    <property type="component" value="Unassembled WGS sequence"/>
</dbReference>
<evidence type="ECO:0000259" key="1">
    <source>
        <dbReference type="Pfam" id="PF10551"/>
    </source>
</evidence>
<accession>A0ABD3H9G3</accession>
<evidence type="ECO:0000313" key="2">
    <source>
        <dbReference type="EMBL" id="KAL3688157.1"/>
    </source>
</evidence>
<evidence type="ECO:0000313" key="3">
    <source>
        <dbReference type="Proteomes" id="UP001633002"/>
    </source>
</evidence>